<keyword evidence="7" id="KW-0175">Coiled coil</keyword>
<dbReference type="Proteomes" id="UP000246806">
    <property type="component" value="Genome"/>
</dbReference>
<dbReference type="InterPro" id="IPR001387">
    <property type="entry name" value="Cro/C1-type_HTH"/>
</dbReference>
<dbReference type="Pfam" id="PF04545">
    <property type="entry name" value="Sigma70_r4"/>
    <property type="match status" value="1"/>
</dbReference>
<dbReference type="InterPro" id="IPR013324">
    <property type="entry name" value="RNA_pol_sigma_r3/r4-like"/>
</dbReference>
<dbReference type="PANTHER" id="PTHR30385:SF4">
    <property type="entry name" value="RNA POLYMERASE SIGMA-E FACTOR"/>
    <property type="match status" value="1"/>
</dbReference>
<feature type="coiled-coil region" evidence="7">
    <location>
        <begin position="19"/>
        <end position="46"/>
    </location>
</feature>
<dbReference type="EMBL" id="KX987999">
    <property type="protein sequence ID" value="AQN32486.1"/>
    <property type="molecule type" value="Genomic_DNA"/>
</dbReference>
<evidence type="ECO:0000259" key="8">
    <source>
        <dbReference type="PROSITE" id="PS50943"/>
    </source>
</evidence>
<evidence type="ECO:0000313" key="10">
    <source>
        <dbReference type="Proteomes" id="UP000246806"/>
    </source>
</evidence>
<keyword evidence="3" id="KW-0805">Transcription regulation</keyword>
<evidence type="ECO:0000313" key="9">
    <source>
        <dbReference type="EMBL" id="AQN32486.1"/>
    </source>
</evidence>
<protein>
    <submittedName>
        <fullName evidence="9">RNA polymerase sporulation specific sigma factor SigF</fullName>
    </submittedName>
</protein>
<dbReference type="PANTHER" id="PTHR30385">
    <property type="entry name" value="SIGMA FACTOR F FLAGELLAR"/>
    <property type="match status" value="1"/>
</dbReference>
<evidence type="ECO:0000256" key="6">
    <source>
        <dbReference type="ARBA" id="ARBA00023163"/>
    </source>
</evidence>
<dbReference type="SUPFAM" id="SSF88659">
    <property type="entry name" value="Sigma3 and sigma4 domains of RNA polymerase sigma factors"/>
    <property type="match status" value="1"/>
</dbReference>
<name>A0A2S0CSQ3_9CAUD</name>
<evidence type="ECO:0000256" key="3">
    <source>
        <dbReference type="ARBA" id="ARBA00023015"/>
    </source>
</evidence>
<keyword evidence="2" id="KW-0749">Sporulation</keyword>
<dbReference type="Pfam" id="PF04542">
    <property type="entry name" value="Sigma70_r2"/>
    <property type="match status" value="1"/>
</dbReference>
<evidence type="ECO:0000256" key="7">
    <source>
        <dbReference type="SAM" id="Coils"/>
    </source>
</evidence>
<reference evidence="9 10" key="1">
    <citation type="submission" date="2016-10" db="EMBL/GenBank/DDBJ databases">
        <title>Complete Genome Sequence of Bacillus Phage BCP12.</title>
        <authorList>
            <person name="Ghosh K."/>
            <person name="Kim K.-P."/>
        </authorList>
    </citation>
    <scope>NUCLEOTIDE SEQUENCE [LARGE SCALE GENOMIC DNA]</scope>
</reference>
<evidence type="ECO:0000256" key="1">
    <source>
        <dbReference type="ARBA" id="ARBA00007788"/>
    </source>
</evidence>
<keyword evidence="4" id="KW-0731">Sigma factor</keyword>
<dbReference type="Gene3D" id="1.20.140.160">
    <property type="match status" value="1"/>
</dbReference>
<dbReference type="SUPFAM" id="SSF88946">
    <property type="entry name" value="Sigma2 domain of RNA polymerase sigma factors"/>
    <property type="match status" value="1"/>
</dbReference>
<dbReference type="GO" id="GO:0016987">
    <property type="term" value="F:sigma factor activity"/>
    <property type="evidence" value="ECO:0007669"/>
    <property type="project" value="UniProtKB-KW"/>
</dbReference>
<comment type="similarity">
    <text evidence="1">Belongs to the sigma-70 factor family.</text>
</comment>
<dbReference type="InterPro" id="IPR007630">
    <property type="entry name" value="RNA_pol_sigma70_r4"/>
</dbReference>
<dbReference type="InterPro" id="IPR014284">
    <property type="entry name" value="RNA_pol_sigma-70_dom"/>
</dbReference>
<dbReference type="GO" id="GO:0030435">
    <property type="term" value="P:sporulation resulting in formation of a cellular spore"/>
    <property type="evidence" value="ECO:0007669"/>
    <property type="project" value="UniProtKB-KW"/>
</dbReference>
<accession>A0A2S0CSQ3</accession>
<organism evidence="9 10">
    <name type="scientific">Bacillus phage BCP12</name>
    <dbReference type="NCBI Taxonomy" id="1913122"/>
    <lineage>
        <taxon>Viruses</taxon>
        <taxon>Duplodnaviria</taxon>
        <taxon>Heunggongvirae</taxon>
        <taxon>Uroviricota</taxon>
        <taxon>Caudoviricetes</taxon>
        <taxon>Herelleviridae</taxon>
        <taxon>Bastillevirinae</taxon>
        <taxon>Tsarbombavirus</taxon>
        <taxon>Tsarbombavirus BCP78</taxon>
    </lineage>
</organism>
<evidence type="ECO:0000256" key="5">
    <source>
        <dbReference type="ARBA" id="ARBA00023125"/>
    </source>
</evidence>
<dbReference type="PROSITE" id="PS50943">
    <property type="entry name" value="HTH_CROC1"/>
    <property type="match status" value="1"/>
</dbReference>
<dbReference type="GO" id="GO:0003677">
    <property type="term" value="F:DNA binding"/>
    <property type="evidence" value="ECO:0007669"/>
    <property type="project" value="UniProtKB-KW"/>
</dbReference>
<sequence length="566" mass="63601">MGRKGVKIKREAKKFKLSQEEIRSLIKEAQEGSQEAEEKLIFANERLVLKVTNKYNHREDMTPEDIYQIGMIGLINSIRRFDLSYDVQFSTYAVPIIQGAIRLFLRDDNIIKIPRIVKELAYRILKAEMEKETPAEIVAALNLVQEDVPYDRAIKRVERSLDFLYNHTVKSMDESFYSGGIAKGSEDISFGEIVSGDVNGNWLDHMEVRDAMESLPERERQIVELRYLHDKGQTEVAKILGVSQVQVSRLERRALATLKEELTKEGKPMSRTGDRKRAGKLLRETDMNLKDINEVTLVPMDKLEVLEKKFRATEKEVKTVAPAKPVAKPKPVVKEEPIKEEKVIEVTEKKKAPKRITKEQRAQVIELLKKGVYTVPEIEEKTGVPYANVWYYANKLRIDIVKTTAGMEILAGMDKAKKERQAANAAIQGGDVGVVKGVIPGGAALQYKPDMTLTTPVVGKSNPVSPLTVGTDVKPLSVGMGIRPVSKEEIKRAIHDRIENRDFSKEIAMLEAASKPAESSFSMTVDLTATGNALPKGEVIGKLEQLIRVVQELPAEKVNFNMKVNN</sequence>
<dbReference type="CDD" id="cd06171">
    <property type="entry name" value="Sigma70_r4"/>
    <property type="match status" value="1"/>
</dbReference>
<dbReference type="NCBIfam" id="TIGR02937">
    <property type="entry name" value="sigma70-ECF"/>
    <property type="match status" value="1"/>
</dbReference>
<evidence type="ECO:0000256" key="4">
    <source>
        <dbReference type="ARBA" id="ARBA00023082"/>
    </source>
</evidence>
<dbReference type="InterPro" id="IPR000943">
    <property type="entry name" value="RNA_pol_sigma70"/>
</dbReference>
<dbReference type="PRINTS" id="PR00046">
    <property type="entry name" value="SIGMA70FCT"/>
</dbReference>
<keyword evidence="6" id="KW-0804">Transcription</keyword>
<gene>
    <name evidence="9" type="ORF">BCP12_068</name>
</gene>
<proteinExistence type="inferred from homology"/>
<dbReference type="Gene3D" id="1.20.120.1810">
    <property type="match status" value="1"/>
</dbReference>
<dbReference type="InterPro" id="IPR007627">
    <property type="entry name" value="RNA_pol_sigma70_r2"/>
</dbReference>
<dbReference type="GO" id="GO:0006352">
    <property type="term" value="P:DNA-templated transcription initiation"/>
    <property type="evidence" value="ECO:0007669"/>
    <property type="project" value="InterPro"/>
</dbReference>
<keyword evidence="5" id="KW-0238">DNA-binding</keyword>
<dbReference type="InterPro" id="IPR013325">
    <property type="entry name" value="RNA_pol_sigma_r2"/>
</dbReference>
<evidence type="ECO:0000256" key="2">
    <source>
        <dbReference type="ARBA" id="ARBA00022969"/>
    </source>
</evidence>
<feature type="domain" description="HTH cro/C1-type" evidence="8">
    <location>
        <begin position="222"/>
        <end position="252"/>
    </location>
</feature>